<dbReference type="InterPro" id="IPR017438">
    <property type="entry name" value="ATP-NAD_kinase_N"/>
</dbReference>
<dbReference type="Gene3D" id="3.40.50.10330">
    <property type="entry name" value="Probable inorganic polyphosphate/atp-NAD kinase, domain 1"/>
    <property type="match status" value="1"/>
</dbReference>
<keyword evidence="3" id="KW-1185">Reference proteome</keyword>
<dbReference type="SMART" id="SM00046">
    <property type="entry name" value="DAGKc"/>
    <property type="match status" value="1"/>
</dbReference>
<dbReference type="GO" id="GO:0016020">
    <property type="term" value="C:membrane"/>
    <property type="evidence" value="ECO:0007669"/>
    <property type="project" value="TreeGrafter"/>
</dbReference>
<dbReference type="Pfam" id="PF00781">
    <property type="entry name" value="DAGK_cat"/>
    <property type="match status" value="1"/>
</dbReference>
<dbReference type="InterPro" id="IPR001206">
    <property type="entry name" value="Diacylglycerol_kinase_cat_dom"/>
</dbReference>
<feature type="domain" description="DAGKc" evidence="1">
    <location>
        <begin position="1"/>
        <end position="151"/>
    </location>
</feature>
<dbReference type="InterPro" id="IPR016064">
    <property type="entry name" value="NAD/diacylglycerol_kinase_sf"/>
</dbReference>
<name>A0A167LLM0_CALVF</name>
<dbReference type="AlphaFoldDB" id="A0A167LLM0"/>
<dbReference type="PROSITE" id="PS50146">
    <property type="entry name" value="DAGK"/>
    <property type="match status" value="1"/>
</dbReference>
<proteinExistence type="predicted"/>
<evidence type="ECO:0000313" key="2">
    <source>
        <dbReference type="EMBL" id="KZO95820.1"/>
    </source>
</evidence>
<organism evidence="2 3">
    <name type="scientific">Calocera viscosa (strain TUFC12733)</name>
    <dbReference type="NCBI Taxonomy" id="1330018"/>
    <lineage>
        <taxon>Eukaryota</taxon>
        <taxon>Fungi</taxon>
        <taxon>Dikarya</taxon>
        <taxon>Basidiomycota</taxon>
        <taxon>Agaricomycotina</taxon>
        <taxon>Dacrymycetes</taxon>
        <taxon>Dacrymycetales</taxon>
        <taxon>Dacrymycetaceae</taxon>
        <taxon>Calocera</taxon>
    </lineage>
</organism>
<protein>
    <recommendedName>
        <fullName evidence="1">DAGKc domain-containing protein</fullName>
    </recommendedName>
</protein>
<evidence type="ECO:0000259" key="1">
    <source>
        <dbReference type="PROSITE" id="PS50146"/>
    </source>
</evidence>
<evidence type="ECO:0000313" key="3">
    <source>
        <dbReference type="Proteomes" id="UP000076738"/>
    </source>
</evidence>
<dbReference type="GO" id="GO:0046512">
    <property type="term" value="P:sphingosine biosynthetic process"/>
    <property type="evidence" value="ECO:0007669"/>
    <property type="project" value="TreeGrafter"/>
</dbReference>
<dbReference type="Proteomes" id="UP000076738">
    <property type="component" value="Unassembled WGS sequence"/>
</dbReference>
<dbReference type="OrthoDB" id="336240at2759"/>
<sequence length="415" mass="44169">MSSPVLVISNPASGDRTGPQFLSTHVLPLLGVHAISYILKQTEAPNHAGELALDFLSSVQSGSGPVTIIAGGGDGTLHEVVNALLKPSGPGGKVPAEGVRFVILPLGTANALYSSFFPPSTAVSPEADKVLTSVTDDVKPKLLSLAEFLRSSTGGKGHHQRLTLAETSFTSPSANAKLPEPIISAVVTSTSLHAAILDTAEALRDEFPGVERFKEAAKRNMEKWYEAQARLLPLPGGGKVQKYDAGKREFADVEEGEEGTVFDEPFAYFLSTVNVDRLEPAFRIAPLSRSHPSPESVPAMDVVFIRPRRDPAFTKDLTAARAGFPGKAMRAMMAAYQDGKHIGLRYDGEGEVVDEGEGNTLVEYFRCGGWEWTPESVDKSAHLVCADGTIITIPDGGKAVCKVVASTNGQFSVWA</sequence>
<dbReference type="InterPro" id="IPR050187">
    <property type="entry name" value="Lipid_Phosphate_FormReg"/>
</dbReference>
<dbReference type="PANTHER" id="PTHR12358">
    <property type="entry name" value="SPHINGOSINE KINASE"/>
    <property type="match status" value="1"/>
</dbReference>
<accession>A0A167LLM0</accession>
<gene>
    <name evidence="2" type="ORF">CALVIDRAFT_499638</name>
</gene>
<reference evidence="2 3" key="1">
    <citation type="journal article" date="2016" name="Mol. Biol. Evol.">
        <title>Comparative Genomics of Early-Diverging Mushroom-Forming Fungi Provides Insights into the Origins of Lignocellulose Decay Capabilities.</title>
        <authorList>
            <person name="Nagy L.G."/>
            <person name="Riley R."/>
            <person name="Tritt A."/>
            <person name="Adam C."/>
            <person name="Daum C."/>
            <person name="Floudas D."/>
            <person name="Sun H."/>
            <person name="Yadav J.S."/>
            <person name="Pangilinan J."/>
            <person name="Larsson K.H."/>
            <person name="Matsuura K."/>
            <person name="Barry K."/>
            <person name="Labutti K."/>
            <person name="Kuo R."/>
            <person name="Ohm R.A."/>
            <person name="Bhattacharya S.S."/>
            <person name="Shirouzu T."/>
            <person name="Yoshinaga Y."/>
            <person name="Martin F.M."/>
            <person name="Grigoriev I.V."/>
            <person name="Hibbett D.S."/>
        </authorList>
    </citation>
    <scope>NUCLEOTIDE SEQUENCE [LARGE SCALE GENOMIC DNA]</scope>
    <source>
        <strain evidence="2 3">TUFC12733</strain>
    </source>
</reference>
<dbReference type="PANTHER" id="PTHR12358:SF105">
    <property type="entry name" value="DAGKC DOMAIN-CONTAINING PROTEIN"/>
    <property type="match status" value="1"/>
</dbReference>
<dbReference type="GO" id="GO:0005737">
    <property type="term" value="C:cytoplasm"/>
    <property type="evidence" value="ECO:0007669"/>
    <property type="project" value="TreeGrafter"/>
</dbReference>
<dbReference type="SUPFAM" id="SSF111331">
    <property type="entry name" value="NAD kinase/diacylglycerol kinase-like"/>
    <property type="match status" value="1"/>
</dbReference>
<dbReference type="EMBL" id="KV417287">
    <property type="protein sequence ID" value="KZO95820.1"/>
    <property type="molecule type" value="Genomic_DNA"/>
</dbReference>
<dbReference type="STRING" id="1330018.A0A167LLM0"/>
<dbReference type="GO" id="GO:0001727">
    <property type="term" value="F:lipid kinase activity"/>
    <property type="evidence" value="ECO:0007669"/>
    <property type="project" value="TreeGrafter"/>
</dbReference>